<evidence type="ECO:0000256" key="1">
    <source>
        <dbReference type="SAM" id="SignalP"/>
    </source>
</evidence>
<sequence length="263" mass="28411">MMMMMFNSPLLVCCLVLIIFVTSLKSSSGFNIVHNSCLSSTTKLQQQQHVSSTFFRGQSNDDCDDDNDDVNTATTRTISRRDLLSRAATTATIAAAAVVSATTPFSAFAFDGSGASVSSGLAPATKSEKKRKFKQRIIADVKDFIVLGQAIDKGETTGPAWANFFITLQRREPDEAGRTYAALVDLRGVPTKKSNEFEGGDGLLLANTFTKPGKPPDNTPAVKSFVKLSKTFDAIEAAANKSFFNNKSILSRYFSDVELPGGY</sequence>
<evidence type="ECO:0000313" key="2">
    <source>
        <dbReference type="EMBL" id="OEU17263.1"/>
    </source>
</evidence>
<accession>A0A1E7FHL1</accession>
<protein>
    <submittedName>
        <fullName evidence="2">Uncharacterized protein</fullName>
    </submittedName>
</protein>
<evidence type="ECO:0000313" key="3">
    <source>
        <dbReference type="Proteomes" id="UP000095751"/>
    </source>
</evidence>
<proteinExistence type="predicted"/>
<organism evidence="2 3">
    <name type="scientific">Fragilariopsis cylindrus CCMP1102</name>
    <dbReference type="NCBI Taxonomy" id="635003"/>
    <lineage>
        <taxon>Eukaryota</taxon>
        <taxon>Sar</taxon>
        <taxon>Stramenopiles</taxon>
        <taxon>Ochrophyta</taxon>
        <taxon>Bacillariophyta</taxon>
        <taxon>Bacillariophyceae</taxon>
        <taxon>Bacillariophycidae</taxon>
        <taxon>Bacillariales</taxon>
        <taxon>Bacillariaceae</taxon>
        <taxon>Fragilariopsis</taxon>
    </lineage>
</organism>
<gene>
    <name evidence="2" type="ORF">FRACYDRAFT_268642</name>
</gene>
<reference evidence="2 3" key="1">
    <citation type="submission" date="2016-09" db="EMBL/GenBank/DDBJ databases">
        <title>Extensive genetic diversity and differential bi-allelic expression allows diatom success in the polar Southern Ocean.</title>
        <authorList>
            <consortium name="DOE Joint Genome Institute"/>
            <person name="Mock T."/>
            <person name="Otillar R.P."/>
            <person name="Strauss J."/>
            <person name="Dupont C."/>
            <person name="Frickenhaus S."/>
            <person name="Maumus F."/>
            <person name="Mcmullan M."/>
            <person name="Sanges R."/>
            <person name="Schmutz J."/>
            <person name="Toseland A."/>
            <person name="Valas R."/>
            <person name="Veluchamy A."/>
            <person name="Ward B.J."/>
            <person name="Allen A."/>
            <person name="Barry K."/>
            <person name="Falciatore A."/>
            <person name="Ferrante M."/>
            <person name="Fortunato A.E."/>
            <person name="Gloeckner G."/>
            <person name="Gruber A."/>
            <person name="Hipkin R."/>
            <person name="Janech M."/>
            <person name="Kroth P."/>
            <person name="Leese F."/>
            <person name="Lindquist E."/>
            <person name="Lyon B.R."/>
            <person name="Martin J."/>
            <person name="Mayer C."/>
            <person name="Parker M."/>
            <person name="Quesneville H."/>
            <person name="Raymond J."/>
            <person name="Uhlig C."/>
            <person name="Valentin K.U."/>
            <person name="Worden A.Z."/>
            <person name="Armbrust E.V."/>
            <person name="Bowler C."/>
            <person name="Green B."/>
            <person name="Moulton V."/>
            <person name="Van Oosterhout C."/>
            <person name="Grigoriev I."/>
        </authorList>
    </citation>
    <scope>NUCLEOTIDE SEQUENCE [LARGE SCALE GENOMIC DNA]</scope>
    <source>
        <strain evidence="2 3">CCMP1102</strain>
    </source>
</reference>
<dbReference type="InterPro" id="IPR006311">
    <property type="entry name" value="TAT_signal"/>
</dbReference>
<dbReference type="PROSITE" id="PS51318">
    <property type="entry name" value="TAT"/>
    <property type="match status" value="1"/>
</dbReference>
<dbReference type="OrthoDB" id="43529at2759"/>
<dbReference type="InParanoid" id="A0A1E7FHL1"/>
<feature type="chain" id="PRO_5009193152" evidence="1">
    <location>
        <begin position="30"/>
        <end position="263"/>
    </location>
</feature>
<keyword evidence="3" id="KW-1185">Reference proteome</keyword>
<name>A0A1E7FHL1_9STRA</name>
<dbReference type="EMBL" id="KV784357">
    <property type="protein sequence ID" value="OEU17263.1"/>
    <property type="molecule type" value="Genomic_DNA"/>
</dbReference>
<feature type="signal peptide" evidence="1">
    <location>
        <begin position="1"/>
        <end position="29"/>
    </location>
</feature>
<keyword evidence="1" id="KW-0732">Signal</keyword>
<dbReference type="KEGG" id="fcy:FRACYDRAFT_268642"/>
<dbReference type="AlphaFoldDB" id="A0A1E7FHL1"/>
<dbReference type="Proteomes" id="UP000095751">
    <property type="component" value="Unassembled WGS sequence"/>
</dbReference>